<evidence type="ECO:0000256" key="1">
    <source>
        <dbReference type="ARBA" id="ARBA00022679"/>
    </source>
</evidence>
<keyword evidence="6" id="KW-0695">RNA-directed DNA polymerase</keyword>
<dbReference type="SUPFAM" id="SSF54160">
    <property type="entry name" value="Chromo domain-like"/>
    <property type="match status" value="1"/>
</dbReference>
<keyword evidence="1" id="KW-0808">Transferase</keyword>
<keyword evidence="5" id="KW-0378">Hydrolase</keyword>
<dbReference type="InterPro" id="IPR023780">
    <property type="entry name" value="Chromo_domain"/>
</dbReference>
<dbReference type="EMBL" id="SSTD01013924">
    <property type="protein sequence ID" value="TYK05225.1"/>
    <property type="molecule type" value="Genomic_DNA"/>
</dbReference>
<gene>
    <name evidence="8" type="ORF">E5676_scaffold108G00320</name>
</gene>
<dbReference type="InterPro" id="IPR036397">
    <property type="entry name" value="RNaseH_sf"/>
</dbReference>
<dbReference type="CDD" id="cd09274">
    <property type="entry name" value="RNase_HI_RT_Ty3"/>
    <property type="match status" value="1"/>
</dbReference>
<dbReference type="Pfam" id="PF17917">
    <property type="entry name" value="RT_RNaseH"/>
    <property type="match status" value="1"/>
</dbReference>
<dbReference type="InterPro" id="IPR041373">
    <property type="entry name" value="RT_RNaseH"/>
</dbReference>
<dbReference type="InterPro" id="IPR016197">
    <property type="entry name" value="Chromo-like_dom_sf"/>
</dbReference>
<evidence type="ECO:0000256" key="3">
    <source>
        <dbReference type="ARBA" id="ARBA00022722"/>
    </source>
</evidence>
<name>A0A5D3C1I8_CUCMM</name>
<keyword evidence="2" id="KW-0548">Nucleotidyltransferase</keyword>
<dbReference type="InterPro" id="IPR043128">
    <property type="entry name" value="Rev_trsase/Diguanyl_cyclase"/>
</dbReference>
<dbReference type="Pfam" id="PF00385">
    <property type="entry name" value="Chromo"/>
    <property type="match status" value="1"/>
</dbReference>
<dbReference type="Proteomes" id="UP000321947">
    <property type="component" value="Unassembled WGS sequence"/>
</dbReference>
<evidence type="ECO:0000256" key="2">
    <source>
        <dbReference type="ARBA" id="ARBA00022695"/>
    </source>
</evidence>
<evidence type="ECO:0000256" key="5">
    <source>
        <dbReference type="ARBA" id="ARBA00022801"/>
    </source>
</evidence>
<dbReference type="InterPro" id="IPR000953">
    <property type="entry name" value="Chromo/chromo_shadow_dom"/>
</dbReference>
<dbReference type="GO" id="GO:0003964">
    <property type="term" value="F:RNA-directed DNA polymerase activity"/>
    <property type="evidence" value="ECO:0007669"/>
    <property type="project" value="UniProtKB-KW"/>
</dbReference>
<dbReference type="GO" id="GO:0004519">
    <property type="term" value="F:endonuclease activity"/>
    <property type="evidence" value="ECO:0007669"/>
    <property type="project" value="UniProtKB-KW"/>
</dbReference>
<accession>A0A5D3C1I8</accession>
<keyword evidence="4" id="KW-0255">Endonuclease</keyword>
<dbReference type="Gene3D" id="3.30.420.10">
    <property type="entry name" value="Ribonuclease H-like superfamily/Ribonuclease H"/>
    <property type="match status" value="1"/>
</dbReference>
<dbReference type="AlphaFoldDB" id="A0A5D3C1I8"/>
<dbReference type="SUPFAM" id="SSF56672">
    <property type="entry name" value="DNA/RNA polymerases"/>
    <property type="match status" value="1"/>
</dbReference>
<evidence type="ECO:0000256" key="6">
    <source>
        <dbReference type="ARBA" id="ARBA00022918"/>
    </source>
</evidence>
<dbReference type="InterPro" id="IPR043502">
    <property type="entry name" value="DNA/RNA_pol_sf"/>
</dbReference>
<dbReference type="Gene3D" id="2.40.50.40">
    <property type="match status" value="1"/>
</dbReference>
<organism evidence="8 9">
    <name type="scientific">Cucumis melo var. makuwa</name>
    <name type="common">Oriental melon</name>
    <dbReference type="NCBI Taxonomy" id="1194695"/>
    <lineage>
        <taxon>Eukaryota</taxon>
        <taxon>Viridiplantae</taxon>
        <taxon>Streptophyta</taxon>
        <taxon>Embryophyta</taxon>
        <taxon>Tracheophyta</taxon>
        <taxon>Spermatophyta</taxon>
        <taxon>Magnoliopsida</taxon>
        <taxon>eudicotyledons</taxon>
        <taxon>Gunneridae</taxon>
        <taxon>Pentapetalae</taxon>
        <taxon>rosids</taxon>
        <taxon>fabids</taxon>
        <taxon>Cucurbitales</taxon>
        <taxon>Cucurbitaceae</taxon>
        <taxon>Benincaseae</taxon>
        <taxon>Cucumis</taxon>
    </lineage>
</organism>
<evidence type="ECO:0000313" key="9">
    <source>
        <dbReference type="Proteomes" id="UP000321947"/>
    </source>
</evidence>
<evidence type="ECO:0000259" key="7">
    <source>
        <dbReference type="PROSITE" id="PS50013"/>
    </source>
</evidence>
<dbReference type="GO" id="GO:0003676">
    <property type="term" value="F:nucleic acid binding"/>
    <property type="evidence" value="ECO:0007669"/>
    <property type="project" value="InterPro"/>
</dbReference>
<dbReference type="GO" id="GO:0016787">
    <property type="term" value="F:hydrolase activity"/>
    <property type="evidence" value="ECO:0007669"/>
    <property type="project" value="UniProtKB-KW"/>
</dbReference>
<dbReference type="PROSITE" id="PS50013">
    <property type="entry name" value="CHROMO_2"/>
    <property type="match status" value="1"/>
</dbReference>
<evidence type="ECO:0000313" key="8">
    <source>
        <dbReference type="EMBL" id="TYK05225.1"/>
    </source>
</evidence>
<proteinExistence type="predicted"/>
<feature type="domain" description="Chromo" evidence="7">
    <location>
        <begin position="467"/>
        <end position="502"/>
    </location>
</feature>
<keyword evidence="3" id="KW-0540">Nuclease</keyword>
<dbReference type="PANTHER" id="PTHR37984:SF5">
    <property type="entry name" value="PROTEIN NYNRIN-LIKE"/>
    <property type="match status" value="1"/>
</dbReference>
<dbReference type="Pfam" id="PF08284">
    <property type="entry name" value="RVP_2"/>
    <property type="match status" value="1"/>
</dbReference>
<sequence length="581" mass="66982">MGTVARQVELKLEGWVVVVDFLAVELGKVDVVLGMQWLDTTGTMKVHWPSLTMVFRVGEKKVKLKGDPSLLKAECSLKTLEKMWESEDQGFLLEWRNYETDNEDEHEEEQCLKGEEEELPMIKPLRVFGDAFWLDECTRYLPISHEPGYGEITAPLTKLLQKNLFKWDKGATLAFENLKLAMTTIPMLALSDWSLPFVVETDASGSGLGAVLSQNGHPIAFFRQKLSPRVQTKSIYKRELMVVVLAVQKWRYYLLGRRFIIMSDQKALKFLLKQREVQPQFKKWLTKLLAYDFEILYQLGLQNKAADALSKVDTTPELNTMTTSRIVDMEAVAKEVEEDEELQKIVKQLQATPQAKPNKWDKFIPWAELWYNTTFHASTWTTPFQAVYCRPPPPLLSYGERKTTNNEVESLSEAKDLAISALKENLQVAQNQMKKMADRKRRELKFKVGDEVQHQEPVLTEEFELQLWPETVLGIRWSKELGENEWLVKWKGLPESEATWESVYLMNQQFPMFHLEDKVNLEPRGIVRPPIICIKEGAKKGTHMTAKREWKSRNGIVGTCKSGPYHKNVLVPINSIFWGLG</sequence>
<dbReference type="Gene3D" id="3.30.70.270">
    <property type="match status" value="1"/>
</dbReference>
<protein>
    <submittedName>
        <fullName evidence="8">Transposon Tf2-1 polyprotein isoform X1</fullName>
    </submittedName>
</protein>
<evidence type="ECO:0000256" key="4">
    <source>
        <dbReference type="ARBA" id="ARBA00022759"/>
    </source>
</evidence>
<dbReference type="InterPro" id="IPR050951">
    <property type="entry name" value="Retrovirus_Pol_polyprotein"/>
</dbReference>
<reference evidence="8 9" key="1">
    <citation type="submission" date="2019-08" db="EMBL/GenBank/DDBJ databases">
        <title>Draft genome sequences of two oriental melons (Cucumis melo L. var makuwa).</title>
        <authorList>
            <person name="Kwon S.-Y."/>
        </authorList>
    </citation>
    <scope>NUCLEOTIDE SEQUENCE [LARGE SCALE GENOMIC DNA]</scope>
    <source>
        <strain evidence="9">cv. Chang Bougi</strain>
        <tissue evidence="8">Leaf</tissue>
    </source>
</reference>
<dbReference type="PANTHER" id="PTHR37984">
    <property type="entry name" value="PROTEIN CBG26694"/>
    <property type="match status" value="1"/>
</dbReference>
<comment type="caution">
    <text evidence="8">The sequence shown here is derived from an EMBL/GenBank/DDBJ whole genome shotgun (WGS) entry which is preliminary data.</text>
</comment>